<evidence type="ECO:0000256" key="2">
    <source>
        <dbReference type="ARBA" id="ARBA00022741"/>
    </source>
</evidence>
<dbReference type="InterPro" id="IPR010230">
    <property type="entry name" value="FeS-cluster_ATPase_SufC"/>
</dbReference>
<dbReference type="Gene3D" id="3.40.50.300">
    <property type="entry name" value="P-loop containing nucleotide triphosphate hydrolases"/>
    <property type="match status" value="1"/>
</dbReference>
<dbReference type="SUPFAM" id="SSF52540">
    <property type="entry name" value="P-loop containing nucleoside triphosphate hydrolases"/>
    <property type="match status" value="1"/>
</dbReference>
<dbReference type="Pfam" id="PF00005">
    <property type="entry name" value="ABC_tran"/>
    <property type="match status" value="1"/>
</dbReference>
<keyword evidence="2" id="KW-0547">Nucleotide-binding</keyword>
<dbReference type="AlphaFoldDB" id="A0A4P6JZX1"/>
<dbReference type="InterPro" id="IPR017871">
    <property type="entry name" value="ABC_transporter-like_CS"/>
</dbReference>
<evidence type="ECO:0000313" key="6">
    <source>
        <dbReference type="EMBL" id="QBD80686.1"/>
    </source>
</evidence>
<dbReference type="PROSITE" id="PS00211">
    <property type="entry name" value="ABC_TRANSPORTER_1"/>
    <property type="match status" value="1"/>
</dbReference>
<comment type="similarity">
    <text evidence="1">Belongs to the ABC transporter superfamily. Ycf16 family.</text>
</comment>
<evidence type="ECO:0000259" key="5">
    <source>
        <dbReference type="PROSITE" id="PS50893"/>
    </source>
</evidence>
<dbReference type="PANTHER" id="PTHR43204">
    <property type="entry name" value="ABC TRANSPORTER I FAMILY MEMBER 6, CHLOROPLASTIC"/>
    <property type="match status" value="1"/>
</dbReference>
<feature type="domain" description="ABC transporter" evidence="5">
    <location>
        <begin position="5"/>
        <end position="263"/>
    </location>
</feature>
<name>A0A4P6JZX1_KTERU</name>
<keyword evidence="7" id="KW-1185">Reference proteome</keyword>
<dbReference type="PROSITE" id="PS50893">
    <property type="entry name" value="ABC_TRANSPORTER_2"/>
    <property type="match status" value="1"/>
</dbReference>
<dbReference type="Proteomes" id="UP000290365">
    <property type="component" value="Chromosome"/>
</dbReference>
<dbReference type="InterPro" id="IPR003593">
    <property type="entry name" value="AAA+_ATPase"/>
</dbReference>
<proteinExistence type="inferred from homology"/>
<dbReference type="GO" id="GO:0016887">
    <property type="term" value="F:ATP hydrolysis activity"/>
    <property type="evidence" value="ECO:0007669"/>
    <property type="project" value="InterPro"/>
</dbReference>
<dbReference type="NCBIfam" id="TIGR01978">
    <property type="entry name" value="sufC"/>
    <property type="match status" value="1"/>
</dbReference>
<evidence type="ECO:0000256" key="1">
    <source>
        <dbReference type="ARBA" id="ARBA00006216"/>
    </source>
</evidence>
<dbReference type="CDD" id="cd03217">
    <property type="entry name" value="ABC_FeS_Assembly"/>
    <property type="match status" value="1"/>
</dbReference>
<evidence type="ECO:0000313" key="7">
    <source>
        <dbReference type="Proteomes" id="UP000290365"/>
    </source>
</evidence>
<evidence type="ECO:0000256" key="3">
    <source>
        <dbReference type="ARBA" id="ARBA00022840"/>
    </source>
</evidence>
<reference evidence="6 7" key="1">
    <citation type="submission" date="2019-01" db="EMBL/GenBank/DDBJ databases">
        <title>Ktedonosporobacter rubrisoli SCAWS-G2.</title>
        <authorList>
            <person name="Huang Y."/>
            <person name="Yan B."/>
        </authorList>
    </citation>
    <scope>NUCLEOTIDE SEQUENCE [LARGE SCALE GENOMIC DNA]</scope>
    <source>
        <strain evidence="6 7">SCAWS-G2</strain>
    </source>
</reference>
<dbReference type="EMBL" id="CP035758">
    <property type="protein sequence ID" value="QBD80686.1"/>
    <property type="molecule type" value="Genomic_DNA"/>
</dbReference>
<sequence>MGSELVIKNLHANIEGKPILRGVDLVVRQGEIHALMGPNGSGKSTLANVIMGNPQYEVTDGEIWFKGENILEYSPDRRARMRLFLAFQYPMSIPGVSVANFLRRALEAVREGNKPVEEGENPTGRMSKRKTVPPGEFRKLLQEKMRLLKVDNSFINRSINDGFSGGEKKRAEILQMALLEPEIALMDETDSGLDIDALRIVSESVNAITGPNLGILLITHYQRMLNYIKPDFVHVMFNGRIVKSGGKDLALELEEKGYEWLKPSDEENENEVTANA</sequence>
<dbReference type="InterPro" id="IPR027417">
    <property type="entry name" value="P-loop_NTPase"/>
</dbReference>
<dbReference type="SMART" id="SM00382">
    <property type="entry name" value="AAA"/>
    <property type="match status" value="1"/>
</dbReference>
<feature type="region of interest" description="Disordered" evidence="4">
    <location>
        <begin position="113"/>
        <end position="133"/>
    </location>
</feature>
<evidence type="ECO:0000256" key="4">
    <source>
        <dbReference type="SAM" id="MobiDB-lite"/>
    </source>
</evidence>
<accession>A0A4P6JZX1</accession>
<keyword evidence="3" id="KW-0067">ATP-binding</keyword>
<dbReference type="OrthoDB" id="9806149at2"/>
<organism evidence="6 7">
    <name type="scientific">Ktedonosporobacter rubrisoli</name>
    <dbReference type="NCBI Taxonomy" id="2509675"/>
    <lineage>
        <taxon>Bacteria</taxon>
        <taxon>Bacillati</taxon>
        <taxon>Chloroflexota</taxon>
        <taxon>Ktedonobacteria</taxon>
        <taxon>Ktedonobacterales</taxon>
        <taxon>Ktedonosporobacteraceae</taxon>
        <taxon>Ktedonosporobacter</taxon>
    </lineage>
</organism>
<dbReference type="GO" id="GO:0005524">
    <property type="term" value="F:ATP binding"/>
    <property type="evidence" value="ECO:0007669"/>
    <property type="project" value="UniProtKB-KW"/>
</dbReference>
<dbReference type="PANTHER" id="PTHR43204:SF1">
    <property type="entry name" value="ABC TRANSPORTER I FAMILY MEMBER 6, CHLOROPLASTIC"/>
    <property type="match status" value="1"/>
</dbReference>
<dbReference type="KEGG" id="kbs:EPA93_33820"/>
<gene>
    <name evidence="6" type="primary">sufC</name>
    <name evidence="6" type="ORF">EPA93_33820</name>
</gene>
<protein>
    <submittedName>
        <fullName evidence="6">Fe-S cluster assembly ATPase SufC</fullName>
    </submittedName>
</protein>
<dbReference type="RefSeq" id="WP_129891748.1">
    <property type="nucleotide sequence ID" value="NZ_CP035758.1"/>
</dbReference>
<dbReference type="InterPro" id="IPR003439">
    <property type="entry name" value="ABC_transporter-like_ATP-bd"/>
</dbReference>